<evidence type="ECO:0000256" key="7">
    <source>
        <dbReference type="SAM" id="SignalP"/>
    </source>
</evidence>
<dbReference type="AlphaFoldDB" id="A0A4Q4ZID4"/>
<dbReference type="GO" id="GO:0006508">
    <property type="term" value="P:proteolysis"/>
    <property type="evidence" value="ECO:0007669"/>
    <property type="project" value="UniProtKB-KW"/>
</dbReference>
<reference evidence="9 10" key="1">
    <citation type="submission" date="2019-01" db="EMBL/GenBank/DDBJ databases">
        <title>Nocardioides guangzhouensis sp. nov., an actinobacterium isolated from soil.</title>
        <authorList>
            <person name="Fu Y."/>
            <person name="Cai Y."/>
            <person name="Lin Z."/>
            <person name="Chen P."/>
        </authorList>
    </citation>
    <scope>NUCLEOTIDE SEQUENCE [LARGE SCALE GENOMIC DNA]</scope>
    <source>
        <strain evidence="9 10">130</strain>
    </source>
</reference>
<protein>
    <submittedName>
        <fullName evidence="9">NlpC/P60 family protein</fullName>
    </submittedName>
</protein>
<evidence type="ECO:0000256" key="1">
    <source>
        <dbReference type="ARBA" id="ARBA00007074"/>
    </source>
</evidence>
<accession>A0A4Q4ZID4</accession>
<evidence type="ECO:0000313" key="10">
    <source>
        <dbReference type="Proteomes" id="UP000295198"/>
    </source>
</evidence>
<dbReference type="PANTHER" id="PTHR47359">
    <property type="entry name" value="PEPTIDOGLYCAN DL-ENDOPEPTIDASE CWLO"/>
    <property type="match status" value="1"/>
</dbReference>
<dbReference type="GO" id="GO:0008234">
    <property type="term" value="F:cysteine-type peptidase activity"/>
    <property type="evidence" value="ECO:0007669"/>
    <property type="project" value="UniProtKB-KW"/>
</dbReference>
<feature type="compositionally biased region" description="Low complexity" evidence="6">
    <location>
        <begin position="245"/>
        <end position="267"/>
    </location>
</feature>
<keyword evidence="4" id="KW-0788">Thiol protease</keyword>
<proteinExistence type="inferred from homology"/>
<dbReference type="OrthoDB" id="5177647at2"/>
<feature type="coiled-coil region" evidence="5">
    <location>
        <begin position="169"/>
        <end position="228"/>
    </location>
</feature>
<dbReference type="Gene3D" id="3.90.1720.10">
    <property type="entry name" value="endopeptidase domain like (from Nostoc punctiforme)"/>
    <property type="match status" value="1"/>
</dbReference>
<dbReference type="Pfam" id="PF00877">
    <property type="entry name" value="NLPC_P60"/>
    <property type="match status" value="1"/>
</dbReference>
<dbReference type="RefSeq" id="WP_134714389.1">
    <property type="nucleotide sequence ID" value="NZ_SDKM01000004.1"/>
</dbReference>
<feature type="compositionally biased region" description="Gly residues" evidence="6">
    <location>
        <begin position="268"/>
        <end position="294"/>
    </location>
</feature>
<feature type="compositionally biased region" description="Pro residues" evidence="6">
    <location>
        <begin position="297"/>
        <end position="333"/>
    </location>
</feature>
<dbReference type="InterPro" id="IPR038765">
    <property type="entry name" value="Papain-like_cys_pep_sf"/>
</dbReference>
<dbReference type="PANTHER" id="PTHR47359:SF3">
    <property type="entry name" value="NLP_P60 DOMAIN-CONTAINING PROTEIN-RELATED"/>
    <property type="match status" value="1"/>
</dbReference>
<dbReference type="PROSITE" id="PS51935">
    <property type="entry name" value="NLPC_P60"/>
    <property type="match status" value="1"/>
</dbReference>
<sequence length="453" mass="46699">MALVGALTAGLLVAGGLAPATADPDDGGTPSRAEVEAARQAAVGKKRDVAAVQADLAAANQRVQSASIAAAQASEAYNAARWKLQQARKSAAAASKRATAAQGELTVHQKQYGDVIAATYEMSPGITTLSAVVGEDGIDGVVEQANTMFEMTDSMDDMQLELEATQQVADLTRKDADRAAKAAAKLETEAASAKQAAETQESAALTEAETVAREKDQLIHELADLQDISVDLATRRQAALEDAARQQAQDAAQTPQPTETSTPPTAGNGDGSGDGSSGSTAGGGNGGGSNGGGNTPDPTPQPDPTPDPAPEPDPAPAPDPAPQPDPTPPPPSPSGAQRAISFARAQIGEPYRWAAAGPNAWDCSGLTMKSWQAGGKYLPHYSVGQYQSSTPIRSSQLQAGDLVFWGSSSSPSSIYHVALYIGGGQMIHAPRTGRPVTQESMYYWTAPNFFARP</sequence>
<feature type="chain" id="PRO_5020689124" evidence="7">
    <location>
        <begin position="23"/>
        <end position="453"/>
    </location>
</feature>
<keyword evidence="3" id="KW-0378">Hydrolase</keyword>
<feature type="domain" description="NlpC/P60" evidence="8">
    <location>
        <begin position="333"/>
        <end position="453"/>
    </location>
</feature>
<comment type="caution">
    <text evidence="9">The sequence shown here is derived from an EMBL/GenBank/DDBJ whole genome shotgun (WGS) entry which is preliminary data.</text>
</comment>
<evidence type="ECO:0000313" key="9">
    <source>
        <dbReference type="EMBL" id="RYP88047.1"/>
    </source>
</evidence>
<keyword evidence="2" id="KW-0645">Protease</keyword>
<evidence type="ECO:0000256" key="3">
    <source>
        <dbReference type="ARBA" id="ARBA00022801"/>
    </source>
</evidence>
<gene>
    <name evidence="9" type="ORF">EKO23_04155</name>
</gene>
<dbReference type="Proteomes" id="UP000295198">
    <property type="component" value="Unassembled WGS sequence"/>
</dbReference>
<evidence type="ECO:0000256" key="5">
    <source>
        <dbReference type="SAM" id="Coils"/>
    </source>
</evidence>
<name>A0A4Q4ZID4_9ACTN</name>
<evidence type="ECO:0000259" key="8">
    <source>
        <dbReference type="PROSITE" id="PS51935"/>
    </source>
</evidence>
<feature type="signal peptide" evidence="7">
    <location>
        <begin position="1"/>
        <end position="22"/>
    </location>
</feature>
<keyword evidence="7" id="KW-0732">Signal</keyword>
<dbReference type="InterPro" id="IPR051794">
    <property type="entry name" value="PG_Endopeptidase_C40"/>
</dbReference>
<comment type="similarity">
    <text evidence="1">Belongs to the peptidase C40 family.</text>
</comment>
<dbReference type="InterPro" id="IPR000064">
    <property type="entry name" value="NLP_P60_dom"/>
</dbReference>
<feature type="region of interest" description="Disordered" evidence="6">
    <location>
        <begin position="239"/>
        <end position="337"/>
    </location>
</feature>
<evidence type="ECO:0000256" key="2">
    <source>
        <dbReference type="ARBA" id="ARBA00022670"/>
    </source>
</evidence>
<keyword evidence="5" id="KW-0175">Coiled coil</keyword>
<dbReference type="SUPFAM" id="SSF54001">
    <property type="entry name" value="Cysteine proteinases"/>
    <property type="match status" value="1"/>
</dbReference>
<evidence type="ECO:0000256" key="4">
    <source>
        <dbReference type="ARBA" id="ARBA00022807"/>
    </source>
</evidence>
<keyword evidence="10" id="KW-1185">Reference proteome</keyword>
<evidence type="ECO:0000256" key="6">
    <source>
        <dbReference type="SAM" id="MobiDB-lite"/>
    </source>
</evidence>
<dbReference type="EMBL" id="SDKM01000004">
    <property type="protein sequence ID" value="RYP88047.1"/>
    <property type="molecule type" value="Genomic_DNA"/>
</dbReference>
<organism evidence="9 10">
    <name type="scientific">Nocardioides guangzhouensis</name>
    <dbReference type="NCBI Taxonomy" id="2497878"/>
    <lineage>
        <taxon>Bacteria</taxon>
        <taxon>Bacillati</taxon>
        <taxon>Actinomycetota</taxon>
        <taxon>Actinomycetes</taxon>
        <taxon>Propionibacteriales</taxon>
        <taxon>Nocardioidaceae</taxon>
        <taxon>Nocardioides</taxon>
    </lineage>
</organism>